<dbReference type="Proteomes" id="UP000578352">
    <property type="component" value="Unassembled WGS sequence"/>
</dbReference>
<gene>
    <name evidence="1" type="ORF">HNR13_004169</name>
</gene>
<keyword evidence="1" id="KW-0378">Hydrolase</keyword>
<protein>
    <submittedName>
        <fullName evidence="1">Peptidoglycan hydrolase-like protein with peptidoglycan-binding domain</fullName>
    </submittedName>
</protein>
<name>A0A853CZ43_9MICO</name>
<dbReference type="GO" id="GO:0016787">
    <property type="term" value="F:hydrolase activity"/>
    <property type="evidence" value="ECO:0007669"/>
    <property type="project" value="UniProtKB-KW"/>
</dbReference>
<sequence>MRAWFPRAAVIAVVVLALLASGATSVWLWMTAEPPHSLAAPRIATSAPVSYQDYTDRRGVTLRVDSQPDSRLESGTGGRVTSFPCAPGEVVESGSALAGIDGRPLVALATAVPLWRELGIGDRGEDVTALQKELVRLGYTLTADGTVGRRTLAAAATMFERAGETAPDSERVDAGRIVWIPAASVTIGECRTSVGETQQAGDVLATTSGATTRVSVIEPIADLVDGERTLTVDSVAVPIEGAGIDDPAALAALAATPSLQRDDAATATGRGDPAGEAASGGAIRGTIELSTPVRVGVVPPSAVYAIEGAAGCVATGDAALRVRIVGSQLGQTFVLFDAEQRPDTVLLSSARRPACT</sequence>
<dbReference type="AlphaFoldDB" id="A0A853CZ43"/>
<proteinExistence type="predicted"/>
<accession>A0A853CZ43</accession>
<dbReference type="Gene3D" id="1.10.101.10">
    <property type="entry name" value="PGBD-like superfamily/PGBD"/>
    <property type="match status" value="1"/>
</dbReference>
<dbReference type="RefSeq" id="WP_179608834.1">
    <property type="nucleotide sequence ID" value="NZ_BAABEH010000001.1"/>
</dbReference>
<comment type="caution">
    <text evidence="1">The sequence shown here is derived from an EMBL/GenBank/DDBJ whole genome shotgun (WGS) entry which is preliminary data.</text>
</comment>
<evidence type="ECO:0000313" key="2">
    <source>
        <dbReference type="Proteomes" id="UP000578352"/>
    </source>
</evidence>
<organism evidence="1 2">
    <name type="scientific">Leifsonia shinshuensis</name>
    <dbReference type="NCBI Taxonomy" id="150026"/>
    <lineage>
        <taxon>Bacteria</taxon>
        <taxon>Bacillati</taxon>
        <taxon>Actinomycetota</taxon>
        <taxon>Actinomycetes</taxon>
        <taxon>Micrococcales</taxon>
        <taxon>Microbacteriaceae</taxon>
        <taxon>Leifsonia</taxon>
    </lineage>
</organism>
<reference evidence="1 2" key="1">
    <citation type="submission" date="2020-07" db="EMBL/GenBank/DDBJ databases">
        <title>Sequencing the genomes of 1000 actinobacteria strains.</title>
        <authorList>
            <person name="Klenk H.-P."/>
        </authorList>
    </citation>
    <scope>NUCLEOTIDE SEQUENCE [LARGE SCALE GENOMIC DNA]</scope>
    <source>
        <strain evidence="1 2">DSM 15165</strain>
    </source>
</reference>
<evidence type="ECO:0000313" key="1">
    <source>
        <dbReference type="EMBL" id="NYJ25882.1"/>
    </source>
</evidence>
<dbReference type="InterPro" id="IPR036365">
    <property type="entry name" value="PGBD-like_sf"/>
</dbReference>
<dbReference type="InterPro" id="IPR036366">
    <property type="entry name" value="PGBDSf"/>
</dbReference>
<dbReference type="EMBL" id="JACCFL010000001">
    <property type="protein sequence ID" value="NYJ25882.1"/>
    <property type="molecule type" value="Genomic_DNA"/>
</dbReference>
<dbReference type="SUPFAM" id="SSF47090">
    <property type="entry name" value="PGBD-like"/>
    <property type="match status" value="1"/>
</dbReference>